<dbReference type="InterPro" id="IPR050925">
    <property type="entry name" value="Rhomboid_protease_S54"/>
</dbReference>
<protein>
    <submittedName>
        <fullName evidence="8">Rhomboid family intramembrane serine protease</fullName>
    </submittedName>
</protein>
<dbReference type="Proteomes" id="UP000650224">
    <property type="component" value="Unassembled WGS sequence"/>
</dbReference>
<organism evidence="8 9">
    <name type="scientific">Corynebacterium gallinarum</name>
    <dbReference type="NCBI Taxonomy" id="2762214"/>
    <lineage>
        <taxon>Bacteria</taxon>
        <taxon>Bacillati</taxon>
        <taxon>Actinomycetota</taxon>
        <taxon>Actinomycetes</taxon>
        <taxon>Mycobacteriales</taxon>
        <taxon>Corynebacteriaceae</taxon>
        <taxon>Corynebacterium</taxon>
    </lineage>
</organism>
<evidence type="ECO:0000256" key="5">
    <source>
        <dbReference type="SAM" id="MobiDB-lite"/>
    </source>
</evidence>
<evidence type="ECO:0000313" key="9">
    <source>
        <dbReference type="Proteomes" id="UP000650224"/>
    </source>
</evidence>
<feature type="domain" description="Peptidase S54 rhomboid" evidence="7">
    <location>
        <begin position="89"/>
        <end position="223"/>
    </location>
</feature>
<evidence type="ECO:0000259" key="7">
    <source>
        <dbReference type="Pfam" id="PF01694"/>
    </source>
</evidence>
<feature type="transmembrane region" description="Helical" evidence="6">
    <location>
        <begin position="206"/>
        <end position="225"/>
    </location>
</feature>
<evidence type="ECO:0000256" key="4">
    <source>
        <dbReference type="ARBA" id="ARBA00023136"/>
    </source>
</evidence>
<reference evidence="8 9" key="1">
    <citation type="submission" date="2020-08" db="EMBL/GenBank/DDBJ databases">
        <title>A Genomic Blueprint of the Chicken Gut Microbiome.</title>
        <authorList>
            <person name="Gilroy R."/>
            <person name="Ravi A."/>
            <person name="Getino M."/>
            <person name="Pursley I."/>
            <person name="Horton D.L."/>
            <person name="Alikhan N.-F."/>
            <person name="Baker D."/>
            <person name="Gharbi K."/>
            <person name="Hall N."/>
            <person name="Watson M."/>
            <person name="Adriaenssens E.M."/>
            <person name="Foster-Nyarko E."/>
            <person name="Jarju S."/>
            <person name="Secka A."/>
            <person name="Antonio M."/>
            <person name="Oren A."/>
            <person name="Chaudhuri R."/>
            <person name="La Ragione R.M."/>
            <person name="Hildebrand F."/>
            <person name="Pallen M.J."/>
        </authorList>
    </citation>
    <scope>NUCLEOTIDE SEQUENCE [LARGE SCALE GENOMIC DNA]</scope>
    <source>
        <strain evidence="8 9">Sa1YVA5</strain>
    </source>
</reference>
<dbReference type="Pfam" id="PF01694">
    <property type="entry name" value="Rhomboid"/>
    <property type="match status" value="1"/>
</dbReference>
<dbReference type="InterPro" id="IPR035952">
    <property type="entry name" value="Rhomboid-like_sf"/>
</dbReference>
<keyword evidence="3 6" id="KW-1133">Transmembrane helix</keyword>
<feature type="compositionally biased region" description="Low complexity" evidence="5">
    <location>
        <begin position="17"/>
        <end position="28"/>
    </location>
</feature>
<feature type="transmembrane region" description="Helical" evidence="6">
    <location>
        <begin position="180"/>
        <end position="200"/>
    </location>
</feature>
<dbReference type="InterPro" id="IPR022764">
    <property type="entry name" value="Peptidase_S54_rhomboid_dom"/>
</dbReference>
<feature type="transmembrane region" description="Helical" evidence="6">
    <location>
        <begin position="153"/>
        <end position="173"/>
    </location>
</feature>
<keyword evidence="8" id="KW-0378">Hydrolase</keyword>
<feature type="transmembrane region" description="Helical" evidence="6">
    <location>
        <begin position="53"/>
        <end position="82"/>
    </location>
</feature>
<proteinExistence type="predicted"/>
<evidence type="ECO:0000256" key="1">
    <source>
        <dbReference type="ARBA" id="ARBA00004141"/>
    </source>
</evidence>
<dbReference type="RefSeq" id="WP_191734436.1">
    <property type="nucleotide sequence ID" value="NZ_JACSPR010000012.1"/>
</dbReference>
<dbReference type="GO" id="GO:0004252">
    <property type="term" value="F:serine-type endopeptidase activity"/>
    <property type="evidence" value="ECO:0007669"/>
    <property type="project" value="InterPro"/>
</dbReference>
<dbReference type="GO" id="GO:0006508">
    <property type="term" value="P:proteolysis"/>
    <property type="evidence" value="ECO:0007669"/>
    <property type="project" value="UniProtKB-KW"/>
</dbReference>
<keyword evidence="8" id="KW-0645">Protease</keyword>
<keyword evidence="4 6" id="KW-0472">Membrane</keyword>
<feature type="region of interest" description="Disordered" evidence="5">
    <location>
        <begin position="17"/>
        <end position="43"/>
    </location>
</feature>
<sequence length="257" mass="28272">MSYNNFGNFPYNNTGFGSSGFTPPTGGPVKPWQRRTPQMGQQLKDKSSIRTGLTFAVGFVVVIWAVHFINVLTGGLLNYWGIHPLDTSALWHIFTSPLLHSNIDHLMSNTVPGAIFCFIIGMSGKRVFWEVTLLTVLIGGIGTWLFGGVGTNHIGASGLIYGWLGYLIVRGLFNRDVKQFLVGLALAFIYSGLFWGLLPIYPGVSWQAHLFGGVGGVAAGAFIASDDPAALRERKQQKQLKKQMRKQLKDQGRHRGY</sequence>
<dbReference type="PANTHER" id="PTHR43731:SF9">
    <property type="entry name" value="SLR1461 PROTEIN"/>
    <property type="match status" value="1"/>
</dbReference>
<dbReference type="GO" id="GO:0016020">
    <property type="term" value="C:membrane"/>
    <property type="evidence" value="ECO:0007669"/>
    <property type="project" value="UniProtKB-SubCell"/>
</dbReference>
<accession>A0A8I0LBS4</accession>
<evidence type="ECO:0000256" key="3">
    <source>
        <dbReference type="ARBA" id="ARBA00022989"/>
    </source>
</evidence>
<keyword evidence="2 6" id="KW-0812">Transmembrane</keyword>
<dbReference type="EMBL" id="JACSPR010000012">
    <property type="protein sequence ID" value="MBD8031202.1"/>
    <property type="molecule type" value="Genomic_DNA"/>
</dbReference>
<feature type="transmembrane region" description="Helical" evidence="6">
    <location>
        <begin position="127"/>
        <end position="147"/>
    </location>
</feature>
<evidence type="ECO:0000256" key="6">
    <source>
        <dbReference type="SAM" id="Phobius"/>
    </source>
</evidence>
<comment type="caution">
    <text evidence="8">The sequence shown here is derived from an EMBL/GenBank/DDBJ whole genome shotgun (WGS) entry which is preliminary data.</text>
</comment>
<gene>
    <name evidence="8" type="ORF">H9627_12895</name>
</gene>
<dbReference type="SUPFAM" id="SSF144091">
    <property type="entry name" value="Rhomboid-like"/>
    <property type="match status" value="1"/>
</dbReference>
<comment type="subcellular location">
    <subcellularLocation>
        <location evidence="1">Membrane</location>
        <topology evidence="1">Multi-pass membrane protein</topology>
    </subcellularLocation>
</comment>
<name>A0A8I0LBS4_9CORY</name>
<dbReference type="PANTHER" id="PTHR43731">
    <property type="entry name" value="RHOMBOID PROTEASE"/>
    <property type="match status" value="1"/>
</dbReference>
<keyword evidence="9" id="KW-1185">Reference proteome</keyword>
<dbReference type="AlphaFoldDB" id="A0A8I0LBS4"/>
<feature type="transmembrane region" description="Helical" evidence="6">
    <location>
        <begin position="102"/>
        <end position="120"/>
    </location>
</feature>
<evidence type="ECO:0000256" key="2">
    <source>
        <dbReference type="ARBA" id="ARBA00022692"/>
    </source>
</evidence>
<dbReference type="Gene3D" id="1.20.1540.10">
    <property type="entry name" value="Rhomboid-like"/>
    <property type="match status" value="1"/>
</dbReference>
<evidence type="ECO:0000313" key="8">
    <source>
        <dbReference type="EMBL" id="MBD8031202.1"/>
    </source>
</evidence>